<evidence type="ECO:0008006" key="13">
    <source>
        <dbReference type="Google" id="ProtNLM"/>
    </source>
</evidence>
<evidence type="ECO:0000256" key="5">
    <source>
        <dbReference type="ARBA" id="ARBA00022989"/>
    </source>
</evidence>
<organism evidence="11 12">
    <name type="scientific">Obba rivulosa</name>
    <dbReference type="NCBI Taxonomy" id="1052685"/>
    <lineage>
        <taxon>Eukaryota</taxon>
        <taxon>Fungi</taxon>
        <taxon>Dikarya</taxon>
        <taxon>Basidiomycota</taxon>
        <taxon>Agaricomycotina</taxon>
        <taxon>Agaricomycetes</taxon>
        <taxon>Polyporales</taxon>
        <taxon>Gelatoporiaceae</taxon>
        <taxon>Obba</taxon>
    </lineage>
</organism>
<sequence>MSAFPWGRFFLASCGLVGFGYVLMRTTVPSEQEFYNSLSPDLKRKADQIRAAREAVENTKRQLEHQVNNPDPQAPIWVERQPPKSS</sequence>
<evidence type="ECO:0000256" key="10">
    <source>
        <dbReference type="SAM" id="MobiDB-lite"/>
    </source>
</evidence>
<dbReference type="Pfam" id="PF07960">
    <property type="entry name" value="CBP4"/>
    <property type="match status" value="1"/>
</dbReference>
<reference evidence="11 12" key="1">
    <citation type="submission" date="2016-07" db="EMBL/GenBank/DDBJ databases">
        <title>Draft genome of the white-rot fungus Obba rivulosa 3A-2.</title>
        <authorList>
            <consortium name="DOE Joint Genome Institute"/>
            <person name="Miettinen O."/>
            <person name="Riley R."/>
            <person name="Acob R."/>
            <person name="Barry K."/>
            <person name="Cullen D."/>
            <person name="De Vries R."/>
            <person name="Hainaut M."/>
            <person name="Hatakka A."/>
            <person name="Henrissat B."/>
            <person name="Hilden K."/>
            <person name="Kuo R."/>
            <person name="Labutti K."/>
            <person name="Lipzen A."/>
            <person name="Makela M.R."/>
            <person name="Sandor L."/>
            <person name="Spatafora J.W."/>
            <person name="Grigoriev I.V."/>
            <person name="Hibbett D.S."/>
        </authorList>
    </citation>
    <scope>NUCLEOTIDE SEQUENCE [LARGE SCALE GENOMIC DNA]</scope>
    <source>
        <strain evidence="11 12">3A-2</strain>
    </source>
</reference>
<dbReference type="Proteomes" id="UP000250043">
    <property type="component" value="Unassembled WGS sequence"/>
</dbReference>
<keyword evidence="12" id="KW-1185">Reference proteome</keyword>
<evidence type="ECO:0000256" key="8">
    <source>
        <dbReference type="ARBA" id="ARBA00023186"/>
    </source>
</evidence>
<feature type="region of interest" description="Disordered" evidence="10">
    <location>
        <begin position="56"/>
        <end position="86"/>
    </location>
</feature>
<keyword evidence="7" id="KW-0472">Membrane</keyword>
<gene>
    <name evidence="11" type="ORF">OBBRIDRAFT_883849</name>
</gene>
<evidence type="ECO:0000313" key="12">
    <source>
        <dbReference type="Proteomes" id="UP000250043"/>
    </source>
</evidence>
<dbReference type="GO" id="GO:0005743">
    <property type="term" value="C:mitochondrial inner membrane"/>
    <property type="evidence" value="ECO:0007669"/>
    <property type="project" value="UniProtKB-SubCell"/>
</dbReference>
<evidence type="ECO:0000256" key="1">
    <source>
        <dbReference type="ARBA" id="ARBA00004434"/>
    </source>
</evidence>
<comment type="similarity">
    <text evidence="2">Belongs to the CBP4 family.</text>
</comment>
<keyword evidence="5" id="KW-1133">Transmembrane helix</keyword>
<comment type="function">
    <text evidence="9">Essential for the assembly of ubiquinol-cytochrome c reductase. It has a direct effect on the correct occurrence of the Rieske protein, core 4, core 5 and apocytochrome b.</text>
</comment>
<dbReference type="EMBL" id="KV722335">
    <property type="protein sequence ID" value="OCH95590.1"/>
    <property type="molecule type" value="Genomic_DNA"/>
</dbReference>
<evidence type="ECO:0000256" key="7">
    <source>
        <dbReference type="ARBA" id="ARBA00023136"/>
    </source>
</evidence>
<comment type="subcellular location">
    <subcellularLocation>
        <location evidence="1">Mitochondrion inner membrane</location>
        <topology evidence="1">Single-pass membrane protein</topology>
    </subcellularLocation>
</comment>
<keyword evidence="4" id="KW-0999">Mitochondrion inner membrane</keyword>
<keyword evidence="8" id="KW-0143">Chaperone</keyword>
<dbReference type="InterPro" id="IPR012420">
    <property type="entry name" value="Cbp4"/>
</dbReference>
<evidence type="ECO:0000256" key="9">
    <source>
        <dbReference type="ARBA" id="ARBA00025413"/>
    </source>
</evidence>
<evidence type="ECO:0000313" key="11">
    <source>
        <dbReference type="EMBL" id="OCH95590.1"/>
    </source>
</evidence>
<evidence type="ECO:0000256" key="4">
    <source>
        <dbReference type="ARBA" id="ARBA00022792"/>
    </source>
</evidence>
<accession>A0A8E2DTK4</accession>
<keyword evidence="3" id="KW-0812">Transmembrane</keyword>
<evidence type="ECO:0000256" key="2">
    <source>
        <dbReference type="ARBA" id="ARBA00006780"/>
    </source>
</evidence>
<evidence type="ECO:0000256" key="6">
    <source>
        <dbReference type="ARBA" id="ARBA00023128"/>
    </source>
</evidence>
<proteinExistence type="inferred from homology"/>
<keyword evidence="6" id="KW-0496">Mitochondrion</keyword>
<name>A0A8E2DTK4_9APHY</name>
<evidence type="ECO:0000256" key="3">
    <source>
        <dbReference type="ARBA" id="ARBA00022692"/>
    </source>
</evidence>
<protein>
    <recommendedName>
        <fullName evidence="13">Ubiquinol-cytochrome-c reductase complex assembly factor 3</fullName>
    </recommendedName>
</protein>
<dbReference type="OrthoDB" id="5576752at2759"/>
<dbReference type="AlphaFoldDB" id="A0A8E2DTK4"/>